<evidence type="ECO:0000313" key="4">
    <source>
        <dbReference type="Proteomes" id="UP001303946"/>
    </source>
</evidence>
<feature type="domain" description="HD-GYP" evidence="2">
    <location>
        <begin position="158"/>
        <end position="353"/>
    </location>
</feature>
<dbReference type="Pfam" id="PF13487">
    <property type="entry name" value="HD_5"/>
    <property type="match status" value="1"/>
</dbReference>
<dbReference type="PROSITE" id="PS51832">
    <property type="entry name" value="HD_GYP"/>
    <property type="match status" value="1"/>
</dbReference>
<dbReference type="SMART" id="SM00471">
    <property type="entry name" value="HDc"/>
    <property type="match status" value="1"/>
</dbReference>
<dbReference type="SUPFAM" id="SSF109604">
    <property type="entry name" value="HD-domain/PDEase-like"/>
    <property type="match status" value="1"/>
</dbReference>
<evidence type="ECO:0000256" key="1">
    <source>
        <dbReference type="SAM" id="MobiDB-lite"/>
    </source>
</evidence>
<reference evidence="3 4" key="1">
    <citation type="submission" date="2023-10" db="EMBL/GenBank/DDBJ databases">
        <title>Bacteria for the degradation of biodegradable plastic PBAT(Polybutylene adipate terephthalate).</title>
        <authorList>
            <person name="Weon H.-Y."/>
            <person name="Yeon J."/>
        </authorList>
    </citation>
    <scope>NUCLEOTIDE SEQUENCE [LARGE SCALE GENOMIC DNA]</scope>
    <source>
        <strain evidence="3 4">SBD 7-3</strain>
    </source>
</reference>
<dbReference type="PANTHER" id="PTHR43155">
    <property type="entry name" value="CYCLIC DI-GMP PHOSPHODIESTERASE PA4108-RELATED"/>
    <property type="match status" value="1"/>
</dbReference>
<dbReference type="InterPro" id="IPR021812">
    <property type="entry name" value="DUF3391"/>
</dbReference>
<gene>
    <name evidence="3" type="ORF">RXV79_02335</name>
</gene>
<dbReference type="EMBL" id="CP136336">
    <property type="protein sequence ID" value="WOB08907.1"/>
    <property type="molecule type" value="Genomic_DNA"/>
</dbReference>
<dbReference type="CDD" id="cd00077">
    <property type="entry name" value="HDc"/>
    <property type="match status" value="1"/>
</dbReference>
<name>A0ABZ0D100_9BURK</name>
<accession>A0ABZ0D100</accession>
<sequence>MKEVPTPTLIDVAQLRIGMFVHLDGGWMSHPFPLSSFKIGSAAQIATIRSLGKQRVRWSPEKSDPAAVESLTHPGPAEDPSVPDTVPAEALVAPLTETAEAQERRRLREALLAQREALQLCEAQFAEATTACKRASEIVLTQPQVAREQTEALAQAFVDKMIGQQEMCIRLLTEAAGDKASLHAVNVAVISLLMGRTFGLSPQEMLDLGVGAMLHDIGKIELPERVRHREEHFTPAENQFYQEHVAHGVTIAKKMGLAAGATLVIAQHHEHADGSGFPLRLNSDRMTIASRIVSLINRYDNMCNPHVPSRALTPHEALSLLFAQGKNRYDTAILGGFIKMMGVYPPGSVVQLTDDRYAMVVSVNSSRPLKPRVMVHEPRVPRDEALLLNLELEPRLGIRRSLKPQQLPTESLDYLSPRTRVAYFFEPYAAPLEEAA</sequence>
<keyword evidence="4" id="KW-1185">Reference proteome</keyword>
<dbReference type="PANTHER" id="PTHR43155:SF2">
    <property type="entry name" value="CYCLIC DI-GMP PHOSPHODIESTERASE PA4108"/>
    <property type="match status" value="1"/>
</dbReference>
<proteinExistence type="predicted"/>
<dbReference type="Pfam" id="PF11871">
    <property type="entry name" value="DUF3391"/>
    <property type="match status" value="1"/>
</dbReference>
<evidence type="ECO:0000259" key="2">
    <source>
        <dbReference type="PROSITE" id="PS51832"/>
    </source>
</evidence>
<dbReference type="InterPro" id="IPR003607">
    <property type="entry name" value="HD/PDEase_dom"/>
</dbReference>
<organism evidence="3 4">
    <name type="scientific">Piscinibacter gummiphilus</name>
    <dbReference type="NCBI Taxonomy" id="946333"/>
    <lineage>
        <taxon>Bacteria</taxon>
        <taxon>Pseudomonadati</taxon>
        <taxon>Pseudomonadota</taxon>
        <taxon>Betaproteobacteria</taxon>
        <taxon>Burkholderiales</taxon>
        <taxon>Sphaerotilaceae</taxon>
        <taxon>Piscinibacter</taxon>
    </lineage>
</organism>
<protein>
    <submittedName>
        <fullName evidence="3">DUF3391 domain-containing protein</fullName>
    </submittedName>
</protein>
<evidence type="ECO:0000313" key="3">
    <source>
        <dbReference type="EMBL" id="WOB08907.1"/>
    </source>
</evidence>
<feature type="region of interest" description="Disordered" evidence="1">
    <location>
        <begin position="56"/>
        <end position="84"/>
    </location>
</feature>
<dbReference type="NCBIfam" id="TIGR00277">
    <property type="entry name" value="HDIG"/>
    <property type="match status" value="1"/>
</dbReference>
<dbReference type="InterPro" id="IPR006675">
    <property type="entry name" value="HDIG_dom"/>
</dbReference>
<dbReference type="InterPro" id="IPR037522">
    <property type="entry name" value="HD_GYP_dom"/>
</dbReference>
<dbReference type="RefSeq" id="WP_316701800.1">
    <property type="nucleotide sequence ID" value="NZ_CP136336.1"/>
</dbReference>
<dbReference type="Gene3D" id="1.10.3210.10">
    <property type="entry name" value="Hypothetical protein af1432"/>
    <property type="match status" value="1"/>
</dbReference>
<dbReference type="Proteomes" id="UP001303946">
    <property type="component" value="Chromosome"/>
</dbReference>